<dbReference type="InterPro" id="IPR001296">
    <property type="entry name" value="Glyco_trans_1"/>
</dbReference>
<dbReference type="STRING" id="1125630.KPHS_35450"/>
<name>A0A0H3GSH7_KLEPH</name>
<keyword evidence="4" id="KW-1185">Reference proteome</keyword>
<dbReference type="CDD" id="cd03808">
    <property type="entry name" value="GT4_CapM-like"/>
    <property type="match status" value="1"/>
</dbReference>
<feature type="domain" description="Glycosyltransferase subfamily 4-like N-terminal" evidence="2">
    <location>
        <begin position="7"/>
        <end position="154"/>
    </location>
</feature>
<sequence length="381" mass="43036">MGIAMRKLCYFINSDWYFDLHWIDRAIASRDAGYEIHIISHFIDDNIINKFKTFGFICHNVTLDAQSFNALVFFRTYHDVQKIIKNIKPDLLHCITIKPCLIGGVLAKKFNLPVIVSFVGLGRVFSSDSMPLKLLRKFTIAAYKYIANNKRCIFMFEHDRDRKKLAKLVGLEEQQTIVIDGAGINPEIYKYSLEQDHDVPVVLFASRMLWSKGLGDLIEAKKILRSKDIHFTLNVAGILVENDKDAISLQVIENWHQQGLINWLGRSNNVCDLIEQSNIVALPSVYSEGVPRILLEASSVGRACIAYDVGGCDSLIIDNDNGIIVKSNSPEELADKLAFLLSNPKARVEMGIKGRKRIQDKFSSGMIISKTLKTYHDVVEG</sequence>
<dbReference type="Gene3D" id="3.40.50.2000">
    <property type="entry name" value="Glycogen Phosphorylase B"/>
    <property type="match status" value="2"/>
</dbReference>
<dbReference type="RefSeq" id="YP_005227845.1">
    <property type="nucleotide sequence ID" value="NC_016845.1"/>
</dbReference>
<proteinExistence type="predicted"/>
<dbReference type="AlphaFoldDB" id="A0A0H3GSH7"/>
<dbReference type="RefSeq" id="WP_014343300.1">
    <property type="nucleotide sequence ID" value="NC_016845.1"/>
</dbReference>
<dbReference type="Pfam" id="PF00534">
    <property type="entry name" value="Glycos_transf_1"/>
    <property type="match status" value="1"/>
</dbReference>
<evidence type="ECO:0000313" key="3">
    <source>
        <dbReference type="EMBL" id="AEW62243.1"/>
    </source>
</evidence>
<gene>
    <name evidence="3" type="ordered locus">KPHS_35450</name>
</gene>
<feature type="domain" description="Glycosyl transferase family 1" evidence="1">
    <location>
        <begin position="192"/>
        <end position="357"/>
    </location>
</feature>
<evidence type="ECO:0000259" key="1">
    <source>
        <dbReference type="Pfam" id="PF00534"/>
    </source>
</evidence>
<dbReference type="Proteomes" id="UP000007841">
    <property type="component" value="Chromosome"/>
</dbReference>
<dbReference type="InterPro" id="IPR028098">
    <property type="entry name" value="Glyco_trans_4-like_N"/>
</dbReference>
<dbReference type="Pfam" id="PF13477">
    <property type="entry name" value="Glyco_trans_4_2"/>
    <property type="match status" value="1"/>
</dbReference>
<keyword evidence="3" id="KW-0808">Transferase</keyword>
<dbReference type="EMBL" id="CP003200">
    <property type="protein sequence ID" value="AEW62243.1"/>
    <property type="molecule type" value="Genomic_DNA"/>
</dbReference>
<dbReference type="PANTHER" id="PTHR12526:SF638">
    <property type="entry name" value="SPORE COAT PROTEIN SA"/>
    <property type="match status" value="1"/>
</dbReference>
<organism evidence="3 4">
    <name type="scientific">Klebsiella pneumoniae subsp. pneumoniae (strain HS11286)</name>
    <dbReference type="NCBI Taxonomy" id="1125630"/>
    <lineage>
        <taxon>Bacteria</taxon>
        <taxon>Pseudomonadati</taxon>
        <taxon>Pseudomonadota</taxon>
        <taxon>Gammaproteobacteria</taxon>
        <taxon>Enterobacterales</taxon>
        <taxon>Enterobacteriaceae</taxon>
        <taxon>Klebsiella/Raoultella group</taxon>
        <taxon>Klebsiella</taxon>
        <taxon>Klebsiella pneumoniae complex</taxon>
    </lineage>
</organism>
<dbReference type="PATRIC" id="fig|1125630.4.peg.3454"/>
<reference evidence="3 4" key="1">
    <citation type="journal article" date="2012" name="J. Bacteriol.">
        <title>Complete genome sequence of Klebsiella pneumoniae subsp. pneumoniae HS11286, a multidrug-resistant strain isolated from human sputum.</title>
        <authorList>
            <person name="Liu P."/>
            <person name="Li P."/>
            <person name="Jiang X."/>
            <person name="Bi D."/>
            <person name="Xie Y."/>
            <person name="Tai C."/>
            <person name="Deng Z."/>
            <person name="Rajakumar K."/>
            <person name="Ou H.Y."/>
        </authorList>
    </citation>
    <scope>NUCLEOTIDE SEQUENCE [LARGE SCALE GENOMIC DNA]</scope>
    <source>
        <strain evidence="3 4">HS11286</strain>
    </source>
</reference>
<dbReference type="PANTHER" id="PTHR12526">
    <property type="entry name" value="GLYCOSYLTRANSFERASE"/>
    <property type="match status" value="1"/>
</dbReference>
<dbReference type="GeneID" id="11848576"/>
<dbReference type="KEGG" id="kpm:KPHS_35450"/>
<evidence type="ECO:0000259" key="2">
    <source>
        <dbReference type="Pfam" id="PF13477"/>
    </source>
</evidence>
<dbReference type="GO" id="GO:0016757">
    <property type="term" value="F:glycosyltransferase activity"/>
    <property type="evidence" value="ECO:0007669"/>
    <property type="project" value="InterPro"/>
</dbReference>
<dbReference type="HOGENOM" id="CLU_009583_8_1_6"/>
<dbReference type="GO" id="GO:1901135">
    <property type="term" value="P:carbohydrate derivative metabolic process"/>
    <property type="evidence" value="ECO:0007669"/>
    <property type="project" value="UniProtKB-ARBA"/>
</dbReference>
<protein>
    <submittedName>
        <fullName evidence="3">Galactosyl transferase</fullName>
    </submittedName>
</protein>
<dbReference type="SUPFAM" id="SSF53756">
    <property type="entry name" value="UDP-Glycosyltransferase/glycogen phosphorylase"/>
    <property type="match status" value="1"/>
</dbReference>
<accession>A0A0H3GSH7</accession>
<evidence type="ECO:0000313" key="4">
    <source>
        <dbReference type="Proteomes" id="UP000007841"/>
    </source>
</evidence>